<reference evidence="1 2" key="1">
    <citation type="submission" date="2011-05" db="EMBL/GenBank/DDBJ databases">
        <title>Complete sequence of Thioalkalimicrobium cyclicum ALM1.</title>
        <authorList>
            <consortium name="US DOE Joint Genome Institute"/>
            <person name="Lucas S."/>
            <person name="Han J."/>
            <person name="Lapidus A."/>
            <person name="Cheng J.-F."/>
            <person name="Goodwin L."/>
            <person name="Pitluck S."/>
            <person name="Peters L."/>
            <person name="Mikhailova N."/>
            <person name="Davenport K."/>
            <person name="Han C."/>
            <person name="Tapia R."/>
            <person name="Land M."/>
            <person name="Hauser L."/>
            <person name="Kyrpides N."/>
            <person name="Ivanova N."/>
            <person name="Pagani I."/>
            <person name="Kappler U."/>
            <person name="Woyke T."/>
        </authorList>
    </citation>
    <scope>NUCLEOTIDE SEQUENCE [LARGE SCALE GENOMIC DNA]</scope>
    <source>
        <strain evidence="2">DSM 14477 / JCM 11371 / ALM1</strain>
    </source>
</reference>
<sequence length="142" mass="16583">MYTSERDKLRQHYVDIWHKARHNQPLDALEQQIAQVIEQHPEYHKMLQNQHHIQNEYLPEMGETNPFLHMGMHLGIREQVATDRPKGIAHVHKVLSLKLGSILDAEHKMMDCLAEALWNSQKYQQAPDEAAYQACLNKLIEG</sequence>
<dbReference type="Pfam" id="PF08897">
    <property type="entry name" value="DUF1841"/>
    <property type="match status" value="1"/>
</dbReference>
<dbReference type="RefSeq" id="WP_013835133.1">
    <property type="nucleotide sequence ID" value="NC_015581.1"/>
</dbReference>
<dbReference type="Proteomes" id="UP000009232">
    <property type="component" value="Chromosome"/>
</dbReference>
<dbReference type="EMBL" id="CP002776">
    <property type="protein sequence ID" value="AEG31352.1"/>
    <property type="molecule type" value="Genomic_DNA"/>
</dbReference>
<organism evidence="1 2">
    <name type="scientific">Thiomicrospira cyclica (strain DSM 14477 / JCM 11371 / ALM1)</name>
    <name type="common">Thioalkalimicrobium cyclicum</name>
    <dbReference type="NCBI Taxonomy" id="717773"/>
    <lineage>
        <taxon>Bacteria</taxon>
        <taxon>Pseudomonadati</taxon>
        <taxon>Pseudomonadota</taxon>
        <taxon>Gammaproteobacteria</taxon>
        <taxon>Thiotrichales</taxon>
        <taxon>Piscirickettsiaceae</taxon>
        <taxon>Thiomicrospira</taxon>
    </lineage>
</organism>
<evidence type="ECO:0000313" key="2">
    <source>
        <dbReference type="Proteomes" id="UP000009232"/>
    </source>
</evidence>
<gene>
    <name evidence="1" type="ordered locus">Thicy_0580</name>
</gene>
<evidence type="ECO:0008006" key="3">
    <source>
        <dbReference type="Google" id="ProtNLM"/>
    </source>
</evidence>
<dbReference type="HOGENOM" id="CLU_120353_0_0_6"/>
<dbReference type="AlphaFoldDB" id="F6DBW6"/>
<dbReference type="OrthoDB" id="9789432at2"/>
<accession>F6DBW6</accession>
<dbReference type="InterPro" id="IPR014993">
    <property type="entry name" value="DUF1841"/>
</dbReference>
<name>F6DBW6_THICA</name>
<keyword evidence="2" id="KW-1185">Reference proteome</keyword>
<dbReference type="eggNOG" id="ENOG50315C6">
    <property type="taxonomic scope" value="Bacteria"/>
</dbReference>
<dbReference type="KEGG" id="tcy:Thicy_0580"/>
<dbReference type="STRING" id="717773.Thicy_0580"/>
<protein>
    <recommendedName>
        <fullName evidence="3">DUF1841 domain-containing protein</fullName>
    </recommendedName>
</protein>
<evidence type="ECO:0000313" key="1">
    <source>
        <dbReference type="EMBL" id="AEG31352.1"/>
    </source>
</evidence>
<proteinExistence type="predicted"/>